<protein>
    <submittedName>
        <fullName evidence="2">Uncharacterized protein</fullName>
    </submittedName>
</protein>
<comment type="caution">
    <text evidence="2">The sequence shown here is derived from an EMBL/GenBank/DDBJ whole genome shotgun (WGS) entry which is preliminary data.</text>
</comment>
<evidence type="ECO:0000313" key="2">
    <source>
        <dbReference type="EMBL" id="MBS7824075.1"/>
    </source>
</evidence>
<evidence type="ECO:0000256" key="1">
    <source>
        <dbReference type="SAM" id="SignalP"/>
    </source>
</evidence>
<dbReference type="EMBL" id="JAGIBU010000001">
    <property type="protein sequence ID" value="MBS7824075.1"/>
    <property type="molecule type" value="Genomic_DNA"/>
</dbReference>
<gene>
    <name evidence="2" type="ORF">J7561_02510</name>
</gene>
<reference evidence="2" key="1">
    <citation type="submission" date="2021-03" db="EMBL/GenBank/DDBJ databases">
        <title>Identification and antibiotic profiling of Wohlfahrtiimonas chitiniclastica, an underestimated human pathogen.</title>
        <authorList>
            <person name="Kopf A."/>
            <person name="Bunk B."/>
            <person name="Coldewey S."/>
            <person name="Gunzer F."/>
            <person name="Riedel T."/>
            <person name="Schroettner P."/>
        </authorList>
    </citation>
    <scope>NUCLEOTIDE SEQUENCE</scope>
    <source>
        <strain evidence="2">DSM 100917</strain>
    </source>
</reference>
<accession>A0A165HUM1</accession>
<name>A0A165HUM1_9GAMM</name>
<proteinExistence type="predicted"/>
<organism evidence="2 3">
    <name type="scientific">Wohlfahrtiimonas chitiniclastica</name>
    <dbReference type="NCBI Taxonomy" id="400946"/>
    <lineage>
        <taxon>Bacteria</taxon>
        <taxon>Pseudomonadati</taxon>
        <taxon>Pseudomonadota</taxon>
        <taxon>Gammaproteobacteria</taxon>
        <taxon>Cardiobacteriales</taxon>
        <taxon>Ignatzschineriaceae</taxon>
        <taxon>Wohlfahrtiimonas</taxon>
    </lineage>
</organism>
<keyword evidence="1" id="KW-0732">Signal</keyword>
<dbReference type="RefSeq" id="WP_008314299.1">
    <property type="nucleotide sequence ID" value="NZ_CP115969.1"/>
</dbReference>
<evidence type="ECO:0000313" key="3">
    <source>
        <dbReference type="Proteomes" id="UP000680020"/>
    </source>
</evidence>
<dbReference type="GeneID" id="58262849"/>
<dbReference type="Proteomes" id="UP000680020">
    <property type="component" value="Unassembled WGS sequence"/>
</dbReference>
<feature type="signal peptide" evidence="1">
    <location>
        <begin position="1"/>
        <end position="21"/>
    </location>
</feature>
<dbReference type="AlphaFoldDB" id="A0A165HUM1"/>
<sequence length="91" mass="9772">MKLKLLTAALVGLCLAACANAPIPDDQKTPYNGTGEISSVMVRDDQQQEVSVLIEGQGYIVVMLKEPADLFPGQKVRVKRHSGGYGEVSVQ</sequence>
<feature type="chain" id="PRO_5015051983" evidence="1">
    <location>
        <begin position="22"/>
        <end position="91"/>
    </location>
</feature>